<feature type="domain" description="ABC transporter" evidence="8">
    <location>
        <begin position="10"/>
        <end position="264"/>
    </location>
</feature>
<evidence type="ECO:0000259" key="8">
    <source>
        <dbReference type="PROSITE" id="PS50893"/>
    </source>
</evidence>
<dbReference type="SMART" id="SM00382">
    <property type="entry name" value="AAA"/>
    <property type="match status" value="1"/>
</dbReference>
<comment type="subcellular location">
    <subcellularLocation>
        <location evidence="1">Cell inner membrane</location>
        <topology evidence="1">Peripheral membrane protein</topology>
    </subcellularLocation>
</comment>
<evidence type="ECO:0000256" key="5">
    <source>
        <dbReference type="ARBA" id="ARBA00022741"/>
    </source>
</evidence>
<dbReference type="Pfam" id="PF00005">
    <property type="entry name" value="ABC_tran"/>
    <property type="match status" value="1"/>
</dbReference>
<evidence type="ECO:0000256" key="6">
    <source>
        <dbReference type="ARBA" id="ARBA00022840"/>
    </source>
</evidence>
<evidence type="ECO:0000256" key="2">
    <source>
        <dbReference type="ARBA" id="ARBA00005417"/>
    </source>
</evidence>
<comment type="similarity">
    <text evidence="2">Belongs to the ABC transporter superfamily.</text>
</comment>
<dbReference type="InterPro" id="IPR003439">
    <property type="entry name" value="ABC_transporter-like_ATP-bd"/>
</dbReference>
<name>A0ABS9VZ32_9PROT</name>
<organism evidence="9 10">
    <name type="scientific">Teichococcus vastitatis</name>
    <dbReference type="NCBI Taxonomy" id="2307076"/>
    <lineage>
        <taxon>Bacteria</taxon>
        <taxon>Pseudomonadati</taxon>
        <taxon>Pseudomonadota</taxon>
        <taxon>Alphaproteobacteria</taxon>
        <taxon>Acetobacterales</taxon>
        <taxon>Roseomonadaceae</taxon>
        <taxon>Roseomonas</taxon>
    </lineage>
</organism>
<dbReference type="RefSeq" id="WP_238384134.1">
    <property type="nucleotide sequence ID" value="NZ_JALBUU010000004.1"/>
</dbReference>
<dbReference type="InterPro" id="IPR027417">
    <property type="entry name" value="P-loop_NTPase"/>
</dbReference>
<proteinExistence type="inferred from homology"/>
<accession>A0ABS9VZ32</accession>
<dbReference type="SUPFAM" id="SSF52540">
    <property type="entry name" value="P-loop containing nucleoside triphosphate hydrolases"/>
    <property type="match status" value="1"/>
</dbReference>
<evidence type="ECO:0000256" key="4">
    <source>
        <dbReference type="ARBA" id="ARBA00022475"/>
    </source>
</evidence>
<evidence type="ECO:0000313" key="9">
    <source>
        <dbReference type="EMBL" id="MCI0752247.1"/>
    </source>
</evidence>
<keyword evidence="7" id="KW-0472">Membrane</keyword>
<dbReference type="InterPro" id="IPR003593">
    <property type="entry name" value="AAA+_ATPase"/>
</dbReference>
<dbReference type="PROSITE" id="PS50893">
    <property type="entry name" value="ABC_TRANSPORTER_2"/>
    <property type="match status" value="1"/>
</dbReference>
<dbReference type="PANTHER" id="PTHR43297">
    <property type="entry name" value="OLIGOPEPTIDE TRANSPORT ATP-BINDING PROTEIN APPD"/>
    <property type="match status" value="1"/>
</dbReference>
<reference evidence="9 10" key="1">
    <citation type="submission" date="2022-03" db="EMBL/GenBank/DDBJ databases">
        <title>Complete genome analysis of Roseomonas KG 17.1 : a prolific producer of plant growth promoters.</title>
        <authorList>
            <person name="Saadouli I."/>
            <person name="Najjari A."/>
            <person name="Mosbah A."/>
            <person name="Ouzari H.I."/>
        </authorList>
    </citation>
    <scope>NUCLEOTIDE SEQUENCE [LARGE SCALE GENOMIC DNA]</scope>
    <source>
        <strain evidence="9 10">KG17-1</strain>
    </source>
</reference>
<keyword evidence="5" id="KW-0547">Nucleotide-binding</keyword>
<comment type="caution">
    <text evidence="9">The sequence shown here is derived from an EMBL/GenBank/DDBJ whole genome shotgun (WGS) entry which is preliminary data.</text>
</comment>
<dbReference type="EMBL" id="JALBUU010000004">
    <property type="protein sequence ID" value="MCI0752247.1"/>
    <property type="molecule type" value="Genomic_DNA"/>
</dbReference>
<gene>
    <name evidence="9" type="ORF">MON41_00535</name>
</gene>
<keyword evidence="4" id="KW-1003">Cell membrane</keyword>
<sequence length="290" mass="31703">MSGMNNGNLVEIRDLRVDFPNPSGFTQAVRGISFSMGREKLGIVGESGSGKSVTGRALMRLLPQAARVRAEALRFDGIDVLGASERQMRTLRGGRIGLIMQDPKYSLNPVMTVGRQISEAWLAHNRSGSGGGGKREARDAALTLLEQVRIRDPKRVLGSYPHEVSGGMGQRVMIAMMLAPNPDLLIADEPTSALDASVQAEILKLIEDLVSARGMGLMLISHDLPLVARFCDRVVVMYAGQVMEELPARDLHRAQHAYTRGLLDCMPSLSKKRARLPTLTRDAAWLERHA</sequence>
<dbReference type="PANTHER" id="PTHR43297:SF2">
    <property type="entry name" value="DIPEPTIDE TRANSPORT ATP-BINDING PROTEIN DPPD"/>
    <property type="match status" value="1"/>
</dbReference>
<evidence type="ECO:0000256" key="3">
    <source>
        <dbReference type="ARBA" id="ARBA00022448"/>
    </source>
</evidence>
<dbReference type="Proteomes" id="UP001201985">
    <property type="component" value="Unassembled WGS sequence"/>
</dbReference>
<dbReference type="Gene3D" id="3.40.50.300">
    <property type="entry name" value="P-loop containing nucleotide triphosphate hydrolases"/>
    <property type="match status" value="1"/>
</dbReference>
<dbReference type="CDD" id="cd03257">
    <property type="entry name" value="ABC_NikE_OppD_transporters"/>
    <property type="match status" value="1"/>
</dbReference>
<evidence type="ECO:0000313" key="10">
    <source>
        <dbReference type="Proteomes" id="UP001201985"/>
    </source>
</evidence>
<evidence type="ECO:0000256" key="1">
    <source>
        <dbReference type="ARBA" id="ARBA00004417"/>
    </source>
</evidence>
<keyword evidence="10" id="KW-1185">Reference proteome</keyword>
<dbReference type="GO" id="GO:0005524">
    <property type="term" value="F:ATP binding"/>
    <property type="evidence" value="ECO:0007669"/>
    <property type="project" value="UniProtKB-KW"/>
</dbReference>
<keyword evidence="6 9" id="KW-0067">ATP-binding</keyword>
<evidence type="ECO:0000256" key="7">
    <source>
        <dbReference type="ARBA" id="ARBA00023136"/>
    </source>
</evidence>
<protein>
    <submittedName>
        <fullName evidence="9">ABC transporter ATP-binding protein</fullName>
    </submittedName>
</protein>
<dbReference type="InterPro" id="IPR050388">
    <property type="entry name" value="ABC_Ni/Peptide_Import"/>
</dbReference>
<keyword evidence="3" id="KW-0813">Transport</keyword>